<evidence type="ECO:0000256" key="1">
    <source>
        <dbReference type="ARBA" id="ARBA00004448"/>
    </source>
</evidence>
<dbReference type="AlphaFoldDB" id="A0A310SQQ8"/>
<comment type="similarity">
    <text evidence="2 9">Belongs to the OXA1/ALB3/YidC family.</text>
</comment>
<proteinExistence type="inferred from homology"/>
<evidence type="ECO:0000256" key="3">
    <source>
        <dbReference type="ARBA" id="ARBA00022692"/>
    </source>
</evidence>
<evidence type="ECO:0000313" key="12">
    <source>
        <dbReference type="EMBL" id="OAD58588.1"/>
    </source>
</evidence>
<accession>A0A310SQQ8</accession>
<gene>
    <name evidence="12" type="ORF">WN48_10674</name>
</gene>
<evidence type="ECO:0000256" key="4">
    <source>
        <dbReference type="ARBA" id="ARBA00022792"/>
    </source>
</evidence>
<dbReference type="GO" id="GO:0005743">
    <property type="term" value="C:mitochondrial inner membrane"/>
    <property type="evidence" value="ECO:0007669"/>
    <property type="project" value="UniProtKB-SubCell"/>
</dbReference>
<evidence type="ECO:0000256" key="5">
    <source>
        <dbReference type="ARBA" id="ARBA00022946"/>
    </source>
</evidence>
<dbReference type="GO" id="GO:0032979">
    <property type="term" value="P:protein insertion into mitochondrial inner membrane from matrix"/>
    <property type="evidence" value="ECO:0007669"/>
    <property type="project" value="TreeGrafter"/>
</dbReference>
<feature type="transmembrane region" description="Helical" evidence="10">
    <location>
        <begin position="351"/>
        <end position="370"/>
    </location>
</feature>
<keyword evidence="13" id="KW-1185">Reference proteome</keyword>
<evidence type="ECO:0000256" key="6">
    <source>
        <dbReference type="ARBA" id="ARBA00022989"/>
    </source>
</evidence>
<name>A0A310SQQ8_9HYME</name>
<protein>
    <submittedName>
        <fullName evidence="12">Mitochondrial inner membrane protein OXA1L</fullName>
    </submittedName>
</protein>
<reference evidence="12 13" key="1">
    <citation type="submission" date="2015-07" db="EMBL/GenBank/DDBJ databases">
        <title>The genome of Eufriesea mexicana.</title>
        <authorList>
            <person name="Pan H."/>
            <person name="Kapheim K."/>
        </authorList>
    </citation>
    <scope>NUCLEOTIDE SEQUENCE [LARGE SCALE GENOMIC DNA]</scope>
    <source>
        <strain evidence="12">0111107269</strain>
        <tissue evidence="12">Whole body</tissue>
    </source>
</reference>
<keyword evidence="6 10" id="KW-1133">Transmembrane helix</keyword>
<organism evidence="12 13">
    <name type="scientific">Eufriesea mexicana</name>
    <dbReference type="NCBI Taxonomy" id="516756"/>
    <lineage>
        <taxon>Eukaryota</taxon>
        <taxon>Metazoa</taxon>
        <taxon>Ecdysozoa</taxon>
        <taxon>Arthropoda</taxon>
        <taxon>Hexapoda</taxon>
        <taxon>Insecta</taxon>
        <taxon>Pterygota</taxon>
        <taxon>Neoptera</taxon>
        <taxon>Endopterygota</taxon>
        <taxon>Hymenoptera</taxon>
        <taxon>Apocrita</taxon>
        <taxon>Aculeata</taxon>
        <taxon>Apoidea</taxon>
        <taxon>Anthophila</taxon>
        <taxon>Apidae</taxon>
        <taxon>Eufriesea</taxon>
    </lineage>
</organism>
<evidence type="ECO:0000313" key="13">
    <source>
        <dbReference type="Proteomes" id="UP000250275"/>
    </source>
</evidence>
<evidence type="ECO:0000256" key="2">
    <source>
        <dbReference type="ARBA" id="ARBA00009877"/>
    </source>
</evidence>
<sequence length="516" mass="58643">MRRDCLARGTATAEGASLYLALCVSSYPRFQFEKEYRLELPLRASSELASFQKPNILVKFRAPRENPAARSLSPRSRTWTIQDRVHKQVLAKIDYPDTQVLRIYSSTTDYVTLKRLWQTDSESQMIHVRFLRQRQTLRPVTDQTVSAHHLSIPQTQEIAKANSIVPENNLISEIPDLPVSISEGIKEITQVIKYHANGEPTFESLGLGGYGPIGLIQSFYEFVHINCSLPWWLTIMLISILLKLAMFPTSVSTQRNNAKMQLIIPQIVQIQEKMTDARKCGNMEEAAISASQLQQLLKGNNVKLFPLANFAKVGVHLPIFIALRGMSNQHIESLQHGGFLWLPDLTGPDPYYILPLCTSVTMYCVTALIMQQSTAQNIPPLMLKLCKGIPVISFLFSMNFPGTVLCHWVVCNILTLAENEILKLKAVKRYFNIPNKPPINLSTSKEMKKPERGFRQSFHEAWDNMRISHKLSNYEKADTMQFNEAAKGPLKKTFNYNPLNDLSRRETTTSMKAMKK</sequence>
<evidence type="ECO:0000256" key="8">
    <source>
        <dbReference type="ARBA" id="ARBA00023136"/>
    </source>
</evidence>
<keyword evidence="8 10" id="KW-0472">Membrane</keyword>
<feature type="domain" description="Membrane insertase YidC/Oxa/ALB C-terminal" evidence="11">
    <location>
        <begin position="231"/>
        <end position="420"/>
    </location>
</feature>
<evidence type="ECO:0000259" key="11">
    <source>
        <dbReference type="Pfam" id="PF02096"/>
    </source>
</evidence>
<dbReference type="CDD" id="cd20069">
    <property type="entry name" value="5TM_Oxa1-like"/>
    <property type="match status" value="1"/>
</dbReference>
<dbReference type="Pfam" id="PF02096">
    <property type="entry name" value="60KD_IMP"/>
    <property type="match status" value="1"/>
</dbReference>
<keyword evidence="4" id="KW-0999">Mitochondrion inner membrane</keyword>
<dbReference type="PANTHER" id="PTHR12428">
    <property type="entry name" value="OXA1"/>
    <property type="match status" value="1"/>
</dbReference>
<feature type="transmembrane region" description="Helical" evidence="10">
    <location>
        <begin position="391"/>
        <end position="410"/>
    </location>
</feature>
<dbReference type="OrthoDB" id="2148490at2759"/>
<dbReference type="EMBL" id="KQ760945">
    <property type="protein sequence ID" value="OAD58588.1"/>
    <property type="molecule type" value="Genomic_DNA"/>
</dbReference>
<keyword evidence="3 9" id="KW-0812">Transmembrane</keyword>
<evidence type="ECO:0000256" key="7">
    <source>
        <dbReference type="ARBA" id="ARBA00023128"/>
    </source>
</evidence>
<dbReference type="Proteomes" id="UP000250275">
    <property type="component" value="Unassembled WGS sequence"/>
</dbReference>
<keyword evidence="7" id="KW-0496">Mitochondrion</keyword>
<evidence type="ECO:0000256" key="10">
    <source>
        <dbReference type="SAM" id="Phobius"/>
    </source>
</evidence>
<keyword evidence="5" id="KW-0809">Transit peptide</keyword>
<comment type="subcellular location">
    <subcellularLocation>
        <location evidence="9">Membrane</location>
        <topology evidence="9">Multi-pass membrane protein</topology>
    </subcellularLocation>
    <subcellularLocation>
        <location evidence="1">Mitochondrion inner membrane</location>
        <topology evidence="1">Multi-pass membrane protein</topology>
    </subcellularLocation>
</comment>
<feature type="transmembrane region" description="Helical" evidence="10">
    <location>
        <begin position="229"/>
        <end position="251"/>
    </location>
</feature>
<dbReference type="GO" id="GO:0032977">
    <property type="term" value="F:membrane insertase activity"/>
    <property type="evidence" value="ECO:0007669"/>
    <property type="project" value="InterPro"/>
</dbReference>
<dbReference type="InterPro" id="IPR001708">
    <property type="entry name" value="YidC/ALB3/OXA1/COX18"/>
</dbReference>
<evidence type="ECO:0000256" key="9">
    <source>
        <dbReference type="RuleBase" id="RU003945"/>
    </source>
</evidence>
<dbReference type="InterPro" id="IPR028055">
    <property type="entry name" value="YidC/Oxa/ALB_C"/>
</dbReference>
<dbReference type="PANTHER" id="PTHR12428:SF66">
    <property type="entry name" value="MITOCHONDRIAL INNER MEMBRANE PROTEIN OXA1L"/>
    <property type="match status" value="1"/>
</dbReference>